<dbReference type="Gene3D" id="2.40.170.20">
    <property type="entry name" value="TonB-dependent receptor, beta-barrel domain"/>
    <property type="match status" value="1"/>
</dbReference>
<evidence type="ECO:0000256" key="10">
    <source>
        <dbReference type="PROSITE-ProRule" id="PRU01360"/>
    </source>
</evidence>
<dbReference type="KEGG" id="msea:METESE_33540"/>
<dbReference type="Pfam" id="PF07715">
    <property type="entry name" value="Plug"/>
    <property type="match status" value="1"/>
</dbReference>
<dbReference type="InterPro" id="IPR037066">
    <property type="entry name" value="Plug_dom_sf"/>
</dbReference>
<keyword evidence="8" id="KW-0675">Receptor</keyword>
<evidence type="ECO:0000256" key="7">
    <source>
        <dbReference type="ARBA" id="ARBA00023136"/>
    </source>
</evidence>
<dbReference type="GO" id="GO:0015344">
    <property type="term" value="F:siderophore uptake transmembrane transporter activity"/>
    <property type="evidence" value="ECO:0007669"/>
    <property type="project" value="TreeGrafter"/>
</dbReference>
<name>A0AA48KDN5_9BACT</name>
<comment type="subcellular location">
    <subcellularLocation>
        <location evidence="1 10">Cell outer membrane</location>
        <topology evidence="1 10">Multi-pass membrane protein</topology>
    </subcellularLocation>
</comment>
<dbReference type="SUPFAM" id="SSF56935">
    <property type="entry name" value="Porins"/>
    <property type="match status" value="1"/>
</dbReference>
<dbReference type="Gene3D" id="2.170.130.10">
    <property type="entry name" value="TonB-dependent receptor, plug domain"/>
    <property type="match status" value="1"/>
</dbReference>
<feature type="chain" id="PRO_5041204096" evidence="12">
    <location>
        <begin position="31"/>
        <end position="719"/>
    </location>
</feature>
<evidence type="ECO:0000256" key="9">
    <source>
        <dbReference type="ARBA" id="ARBA00023237"/>
    </source>
</evidence>
<keyword evidence="9 10" id="KW-0998">Cell outer membrane</keyword>
<dbReference type="PANTHER" id="PTHR32552">
    <property type="entry name" value="FERRICHROME IRON RECEPTOR-RELATED"/>
    <property type="match status" value="1"/>
</dbReference>
<dbReference type="AlphaFoldDB" id="A0AA48KDN5"/>
<evidence type="ECO:0000256" key="4">
    <source>
        <dbReference type="ARBA" id="ARBA00022452"/>
    </source>
</evidence>
<keyword evidence="6 11" id="KW-0798">TonB box</keyword>
<dbReference type="GO" id="GO:0038023">
    <property type="term" value="F:signaling receptor activity"/>
    <property type="evidence" value="ECO:0007669"/>
    <property type="project" value="InterPro"/>
</dbReference>
<feature type="signal peptide" evidence="12">
    <location>
        <begin position="1"/>
        <end position="30"/>
    </location>
</feature>
<evidence type="ECO:0000256" key="12">
    <source>
        <dbReference type="SAM" id="SignalP"/>
    </source>
</evidence>
<keyword evidence="7 10" id="KW-0472">Membrane</keyword>
<dbReference type="InterPro" id="IPR010105">
    <property type="entry name" value="TonB_sidphr_rcpt"/>
</dbReference>
<dbReference type="InterPro" id="IPR039426">
    <property type="entry name" value="TonB-dep_rcpt-like"/>
</dbReference>
<dbReference type="Proteomes" id="UP001228113">
    <property type="component" value="Chromosome"/>
</dbReference>
<evidence type="ECO:0000259" key="14">
    <source>
        <dbReference type="Pfam" id="PF07715"/>
    </source>
</evidence>
<evidence type="ECO:0000313" key="15">
    <source>
        <dbReference type="EMBL" id="BDU78396.1"/>
    </source>
</evidence>
<keyword evidence="5 10" id="KW-0812">Transmembrane</keyword>
<keyword evidence="12" id="KW-0732">Signal</keyword>
<keyword evidence="3 10" id="KW-0813">Transport</keyword>
<evidence type="ECO:0000256" key="11">
    <source>
        <dbReference type="RuleBase" id="RU003357"/>
    </source>
</evidence>
<dbReference type="GO" id="GO:0015891">
    <property type="term" value="P:siderophore transport"/>
    <property type="evidence" value="ECO:0007669"/>
    <property type="project" value="InterPro"/>
</dbReference>
<accession>A0AA48KDN5</accession>
<evidence type="ECO:0000256" key="3">
    <source>
        <dbReference type="ARBA" id="ARBA00022448"/>
    </source>
</evidence>
<dbReference type="InterPro" id="IPR012910">
    <property type="entry name" value="Plug_dom"/>
</dbReference>
<dbReference type="CDD" id="cd01347">
    <property type="entry name" value="ligand_gated_channel"/>
    <property type="match status" value="1"/>
</dbReference>
<organism evidence="15 16">
    <name type="scientific">Mesoterricola sediminis</name>
    <dbReference type="NCBI Taxonomy" id="2927980"/>
    <lineage>
        <taxon>Bacteria</taxon>
        <taxon>Pseudomonadati</taxon>
        <taxon>Acidobacteriota</taxon>
        <taxon>Holophagae</taxon>
        <taxon>Holophagales</taxon>
        <taxon>Holophagaceae</taxon>
        <taxon>Mesoterricola</taxon>
    </lineage>
</organism>
<dbReference type="InterPro" id="IPR036942">
    <property type="entry name" value="Beta-barrel_TonB_sf"/>
</dbReference>
<dbReference type="RefSeq" id="WP_243345795.1">
    <property type="nucleotide sequence ID" value="NZ_AP027081.1"/>
</dbReference>
<dbReference type="NCBIfam" id="TIGR01783">
    <property type="entry name" value="TonB-siderophor"/>
    <property type="match status" value="1"/>
</dbReference>
<evidence type="ECO:0000313" key="16">
    <source>
        <dbReference type="Proteomes" id="UP001228113"/>
    </source>
</evidence>
<sequence>MRFAMLRYRFATPPRSTLLTGLLFSGLAHAEPPAPETTLPAVKVTAKAAKDAKEAKEKEAPSEDTGAYVVARSASGTGLDLPLRETPQPVTVLTHAQLEDFRLSSAIDALDAVTGVQVERVETDRTYFTARGFDITNFQFDGVGAGFANGNLLGDLDLAPFDRIEVVRGANGLVSATGYPSATVNFIRKRPTRELQASATLGAGSWDRGRADVDISGSLGWDGAVRGRFVGAGETGHSYLDRLASRKHLLYGVVEADLGAATTFTAGFTFQRKDTDGGLWGALPLLHTDGTPTHYARSTSTAADWVRWDNRETTLFAELAHDLGGGWSVKGTWTRRRQESDDKLFYVYGTPDPVTGLGLYAYPSLYAGTTTQDLAEGSLRGTFSLFGRTHQVVVGAQYAHGLLEDQSHYGRGIGTPLPDLAVWDGRYPEPVFDASVAGSRVVDARGTGFAAARLNLAEGVNLLLGAAHTSQSTAGLAYGVDRMRKDSATTPYAGLTWDVAPAHTLYASCAEIFNPQSEMDRSQRRLDPVKGRSVEAGLKSAWLGQRLQTSVSLFRATQRNLAESDGYVGIQAVYKGVDTTAKGLELEASGDLTRDLQVHAGATFLSLEDGDGRDARTYVPRRLAQAGATWRLPFLPKAKTGLAVTWKSDMRREEGPGMTIRQRAYALVNLMARYDFTSALSASVNVENVTNEKYLTSLYWSQAFYGAPTNVRVSVSWKY</sequence>
<dbReference type="PANTHER" id="PTHR32552:SF74">
    <property type="entry name" value="HYDROXAMATE SIDEROPHORE RECEPTOR FHUE"/>
    <property type="match status" value="1"/>
</dbReference>
<evidence type="ECO:0000256" key="1">
    <source>
        <dbReference type="ARBA" id="ARBA00004571"/>
    </source>
</evidence>
<protein>
    <submittedName>
        <fullName evidence="15">Ligand-gated channel protein</fullName>
    </submittedName>
</protein>
<dbReference type="GO" id="GO:0009279">
    <property type="term" value="C:cell outer membrane"/>
    <property type="evidence" value="ECO:0007669"/>
    <property type="project" value="UniProtKB-SubCell"/>
</dbReference>
<keyword evidence="16" id="KW-1185">Reference proteome</keyword>
<proteinExistence type="inferred from homology"/>
<feature type="domain" description="TonB-dependent receptor plug" evidence="14">
    <location>
        <begin position="83"/>
        <end position="175"/>
    </location>
</feature>
<evidence type="ECO:0000259" key="13">
    <source>
        <dbReference type="Pfam" id="PF00593"/>
    </source>
</evidence>
<reference evidence="15" key="1">
    <citation type="journal article" date="2023" name="Int. J. Syst. Evol. Microbiol.">
        <title>Mesoterricola silvestris gen. nov., sp. nov., Mesoterricola sediminis sp. nov., Geothrix oryzae sp. nov., Geothrix edaphica sp. nov., Geothrix rubra sp. nov., and Geothrix limicola sp. nov., six novel members of Acidobacteriota isolated from soils.</title>
        <authorList>
            <person name="Itoh H."/>
            <person name="Sugisawa Y."/>
            <person name="Mise K."/>
            <person name="Xu Z."/>
            <person name="Kuniyasu M."/>
            <person name="Ushijima N."/>
            <person name="Kawano K."/>
            <person name="Kobayashi E."/>
            <person name="Shiratori Y."/>
            <person name="Masuda Y."/>
            <person name="Senoo K."/>
        </authorList>
    </citation>
    <scope>NUCLEOTIDE SEQUENCE</scope>
    <source>
        <strain evidence="15">W786</strain>
    </source>
</reference>
<dbReference type="PROSITE" id="PS52016">
    <property type="entry name" value="TONB_DEPENDENT_REC_3"/>
    <property type="match status" value="1"/>
</dbReference>
<gene>
    <name evidence="15" type="primary">fpvA1</name>
    <name evidence="15" type="ORF">METESE_33540</name>
</gene>
<dbReference type="Pfam" id="PF00593">
    <property type="entry name" value="TonB_dep_Rec_b-barrel"/>
    <property type="match status" value="1"/>
</dbReference>
<evidence type="ECO:0000256" key="5">
    <source>
        <dbReference type="ARBA" id="ARBA00022692"/>
    </source>
</evidence>
<comment type="similarity">
    <text evidence="2 10 11">Belongs to the TonB-dependent receptor family.</text>
</comment>
<dbReference type="InterPro" id="IPR000531">
    <property type="entry name" value="Beta-barrel_TonB"/>
</dbReference>
<evidence type="ECO:0000256" key="6">
    <source>
        <dbReference type="ARBA" id="ARBA00023077"/>
    </source>
</evidence>
<evidence type="ECO:0000256" key="2">
    <source>
        <dbReference type="ARBA" id="ARBA00009810"/>
    </source>
</evidence>
<dbReference type="EMBL" id="AP027081">
    <property type="protein sequence ID" value="BDU78396.1"/>
    <property type="molecule type" value="Genomic_DNA"/>
</dbReference>
<keyword evidence="4 10" id="KW-1134">Transmembrane beta strand</keyword>
<evidence type="ECO:0000256" key="8">
    <source>
        <dbReference type="ARBA" id="ARBA00023170"/>
    </source>
</evidence>
<feature type="domain" description="TonB-dependent receptor-like beta-barrel" evidence="13">
    <location>
        <begin position="271"/>
        <end position="689"/>
    </location>
</feature>